<dbReference type="GeneID" id="111317618"/>
<feature type="domain" description="Fatty acid hydroxylase" evidence="7">
    <location>
        <begin position="101"/>
        <end position="236"/>
    </location>
</feature>
<dbReference type="Pfam" id="PF04116">
    <property type="entry name" value="FA_hydroxylase"/>
    <property type="match status" value="1"/>
</dbReference>
<dbReference type="PANTHER" id="PTHR11863">
    <property type="entry name" value="STEROL DESATURASE"/>
    <property type="match status" value="1"/>
</dbReference>
<keyword evidence="3 6" id="KW-0812">Transmembrane</keyword>
<dbReference type="OrthoDB" id="408954at2759"/>
<dbReference type="InterPro" id="IPR006694">
    <property type="entry name" value="Fatty_acid_hydroxylase"/>
</dbReference>
<dbReference type="GO" id="GO:0016491">
    <property type="term" value="F:oxidoreductase activity"/>
    <property type="evidence" value="ECO:0007669"/>
    <property type="project" value="InterPro"/>
</dbReference>
<comment type="similarity">
    <text evidence="2">Belongs to the sterol desaturase family.</text>
</comment>
<evidence type="ECO:0000259" key="7">
    <source>
        <dbReference type="Pfam" id="PF04116"/>
    </source>
</evidence>
<dbReference type="GO" id="GO:0016020">
    <property type="term" value="C:membrane"/>
    <property type="evidence" value="ECO:0007669"/>
    <property type="project" value="UniProtKB-SubCell"/>
</dbReference>
<protein>
    <submittedName>
        <fullName evidence="9">Sphinganine C4-monooxygenase 2-like</fullName>
    </submittedName>
</protein>
<evidence type="ECO:0000256" key="2">
    <source>
        <dbReference type="ARBA" id="ARBA00009324"/>
    </source>
</evidence>
<dbReference type="RefSeq" id="XP_022775789.1">
    <property type="nucleotide sequence ID" value="XM_022920054.1"/>
</dbReference>
<evidence type="ECO:0000256" key="5">
    <source>
        <dbReference type="ARBA" id="ARBA00023136"/>
    </source>
</evidence>
<dbReference type="GO" id="GO:0008610">
    <property type="term" value="P:lipid biosynthetic process"/>
    <property type="evidence" value="ECO:0007669"/>
    <property type="project" value="InterPro"/>
</dbReference>
<keyword evidence="5 6" id="KW-0472">Membrane</keyword>
<dbReference type="InterPro" id="IPR050307">
    <property type="entry name" value="Sterol_Desaturase_Related"/>
</dbReference>
<dbReference type="GO" id="GO:0005506">
    <property type="term" value="F:iron ion binding"/>
    <property type="evidence" value="ECO:0007669"/>
    <property type="project" value="InterPro"/>
</dbReference>
<comment type="subcellular location">
    <subcellularLocation>
        <location evidence="1">Membrane</location>
    </subcellularLocation>
</comment>
<keyword evidence="8" id="KW-1185">Reference proteome</keyword>
<evidence type="ECO:0000256" key="3">
    <source>
        <dbReference type="ARBA" id="ARBA00022692"/>
    </source>
</evidence>
<sequence>MDLAISNDEFMGIFVPILVYWIYSGMYVILESFEKYKLHSKKEEEEKNLVSRKTVIMGVLLQQTFQAIVFFLLFKATGGNDAGEDSAVQPSSFIVIARQLVVAMLFLDTYQYFTHRYMHHNKILYRHFHSHHHRLVIPYAFGAFYSHQVDGLLFDTIGGALSAFLSGMSPRTSCYFSCFATIKAIDDHCGMLLPGNPFHIFFWNNTAFHYIHHQLHSAKYNFSQPFFIMWDRIMGTYMPYSLEKRAEGGFEVRPIKESKDD</sequence>
<evidence type="ECO:0000256" key="4">
    <source>
        <dbReference type="ARBA" id="ARBA00022989"/>
    </source>
</evidence>
<evidence type="ECO:0000256" key="1">
    <source>
        <dbReference type="ARBA" id="ARBA00004370"/>
    </source>
</evidence>
<evidence type="ECO:0000313" key="9">
    <source>
        <dbReference type="RefSeq" id="XP_022775789.1"/>
    </source>
</evidence>
<evidence type="ECO:0000256" key="6">
    <source>
        <dbReference type="SAM" id="Phobius"/>
    </source>
</evidence>
<dbReference type="AlphaFoldDB" id="A0A6P6BFE0"/>
<name>A0A6P6BFE0_DURZI</name>
<feature type="transmembrane region" description="Helical" evidence="6">
    <location>
        <begin position="12"/>
        <end position="33"/>
    </location>
</feature>
<dbReference type="Proteomes" id="UP000515121">
    <property type="component" value="Unplaced"/>
</dbReference>
<accession>A0A6P6BFE0</accession>
<reference evidence="9" key="1">
    <citation type="submission" date="2025-08" db="UniProtKB">
        <authorList>
            <consortium name="RefSeq"/>
        </authorList>
    </citation>
    <scope>IDENTIFICATION</scope>
    <source>
        <tissue evidence="9">Fruit stalk</tissue>
    </source>
</reference>
<feature type="transmembrane region" description="Helical" evidence="6">
    <location>
        <begin position="54"/>
        <end position="73"/>
    </location>
</feature>
<organism evidence="8 9">
    <name type="scientific">Durio zibethinus</name>
    <name type="common">Durian</name>
    <dbReference type="NCBI Taxonomy" id="66656"/>
    <lineage>
        <taxon>Eukaryota</taxon>
        <taxon>Viridiplantae</taxon>
        <taxon>Streptophyta</taxon>
        <taxon>Embryophyta</taxon>
        <taxon>Tracheophyta</taxon>
        <taxon>Spermatophyta</taxon>
        <taxon>Magnoliopsida</taxon>
        <taxon>eudicotyledons</taxon>
        <taxon>Gunneridae</taxon>
        <taxon>Pentapetalae</taxon>
        <taxon>rosids</taxon>
        <taxon>malvids</taxon>
        <taxon>Malvales</taxon>
        <taxon>Malvaceae</taxon>
        <taxon>Helicteroideae</taxon>
        <taxon>Durio</taxon>
    </lineage>
</organism>
<keyword evidence="4 6" id="KW-1133">Transmembrane helix</keyword>
<dbReference type="KEGG" id="dzi:111317618"/>
<gene>
    <name evidence="9" type="primary">LOC111317618</name>
</gene>
<feature type="transmembrane region" description="Helical" evidence="6">
    <location>
        <begin position="93"/>
        <end position="113"/>
    </location>
</feature>
<proteinExistence type="inferred from homology"/>
<evidence type="ECO:0000313" key="8">
    <source>
        <dbReference type="Proteomes" id="UP000515121"/>
    </source>
</evidence>